<dbReference type="EMBL" id="JAVIIV010000016">
    <property type="protein sequence ID" value="MDX8487968.1"/>
    <property type="molecule type" value="Genomic_DNA"/>
</dbReference>
<dbReference type="SUPFAM" id="SSF46894">
    <property type="entry name" value="C-terminal effector domain of the bipartite response regulators"/>
    <property type="match status" value="1"/>
</dbReference>
<evidence type="ECO:0000313" key="6">
    <source>
        <dbReference type="Proteomes" id="UP001280156"/>
    </source>
</evidence>
<dbReference type="PRINTS" id="PR00038">
    <property type="entry name" value="HTHLUXR"/>
</dbReference>
<dbReference type="Proteomes" id="UP001280156">
    <property type="component" value="Unassembled WGS sequence"/>
</dbReference>
<dbReference type="InterPro" id="IPR036388">
    <property type="entry name" value="WH-like_DNA-bd_sf"/>
</dbReference>
<comment type="caution">
    <text evidence="5">The sequence shown here is derived from an EMBL/GenBank/DDBJ whole genome shotgun (WGS) entry which is preliminary data.</text>
</comment>
<feature type="domain" description="HTH luxR-type" evidence="4">
    <location>
        <begin position="159"/>
        <end position="224"/>
    </location>
</feature>
<dbReference type="InterPro" id="IPR036693">
    <property type="entry name" value="TF_LuxR_autoind-bd_dom_sf"/>
</dbReference>
<evidence type="ECO:0000256" key="3">
    <source>
        <dbReference type="ARBA" id="ARBA00023163"/>
    </source>
</evidence>
<accession>A0ABU4YM95</accession>
<dbReference type="Pfam" id="PF03472">
    <property type="entry name" value="Autoind_bind"/>
    <property type="match status" value="1"/>
</dbReference>
<dbReference type="SUPFAM" id="SSF75516">
    <property type="entry name" value="Pheromone-binding domain of LuxR-like quorum-sensing transcription factors"/>
    <property type="match status" value="1"/>
</dbReference>
<dbReference type="CDD" id="cd06170">
    <property type="entry name" value="LuxR_C_like"/>
    <property type="match status" value="1"/>
</dbReference>
<dbReference type="Gene3D" id="3.30.450.80">
    <property type="entry name" value="Transcription factor LuxR-like, autoinducer-binding domain"/>
    <property type="match status" value="1"/>
</dbReference>
<organism evidence="5 6">
    <name type="scientific">Mesorhizobium humile</name>
    <dbReference type="NCBI Taxonomy" id="3072313"/>
    <lineage>
        <taxon>Bacteria</taxon>
        <taxon>Pseudomonadati</taxon>
        <taxon>Pseudomonadota</taxon>
        <taxon>Alphaproteobacteria</taxon>
        <taxon>Hyphomicrobiales</taxon>
        <taxon>Phyllobacteriaceae</taxon>
        <taxon>Mesorhizobium</taxon>
    </lineage>
</organism>
<keyword evidence="2" id="KW-0238">DNA-binding</keyword>
<protein>
    <submittedName>
        <fullName evidence="5">Autoinducer binding domain-containing protein</fullName>
    </submittedName>
</protein>
<keyword evidence="3" id="KW-0804">Transcription</keyword>
<dbReference type="InterPro" id="IPR000792">
    <property type="entry name" value="Tscrpt_reg_LuxR_C"/>
</dbReference>
<dbReference type="Pfam" id="PF00196">
    <property type="entry name" value="GerE"/>
    <property type="match status" value="1"/>
</dbReference>
<reference evidence="5 6" key="1">
    <citation type="submission" date="2023-08" db="EMBL/GenBank/DDBJ databases">
        <title>Implementing the SeqCode for naming new Mesorhizobium species isolated from Vachellia karroo root nodules.</title>
        <authorList>
            <person name="Van Lill M."/>
        </authorList>
    </citation>
    <scope>NUCLEOTIDE SEQUENCE [LARGE SCALE GENOMIC DNA]</scope>
    <source>
        <strain evidence="5 6">VK2B</strain>
    </source>
</reference>
<keyword evidence="6" id="KW-1185">Reference proteome</keyword>
<dbReference type="PANTHER" id="PTHR44688:SF16">
    <property type="entry name" value="DNA-BINDING TRANSCRIPTIONAL ACTIVATOR DEVR_DOSR"/>
    <property type="match status" value="1"/>
</dbReference>
<keyword evidence="1" id="KW-0805">Transcription regulation</keyword>
<dbReference type="SMART" id="SM00421">
    <property type="entry name" value="HTH_LUXR"/>
    <property type="match status" value="1"/>
</dbReference>
<gene>
    <name evidence="5" type="ORF">RFM52_22575</name>
</gene>
<dbReference type="InterPro" id="IPR016032">
    <property type="entry name" value="Sig_transdc_resp-reg_C-effctor"/>
</dbReference>
<sequence length="227" mass="24952">MSSTTTEICARLLDFAGTFGATNLLAGLIPPPGALEREQISHIVLDAWPNQWSERYFSRGYLYRDPAIHLVAHGSQPFSWRDLSGLGEIWSSGRRVMDEAAEFGLREGMTFSFLTVERRRVGLSIAGEKLELPPDEQDAFVLVAAYAFGKAVILAEGTGERRTVSLSPRQHDVLQWASLGLPVEAIADRLGISSHTADSHLRAVRERLGVQNTVHAVAEAFRLGLLT</sequence>
<evidence type="ECO:0000313" key="5">
    <source>
        <dbReference type="EMBL" id="MDX8487968.1"/>
    </source>
</evidence>
<evidence type="ECO:0000259" key="4">
    <source>
        <dbReference type="PROSITE" id="PS50043"/>
    </source>
</evidence>
<evidence type="ECO:0000256" key="2">
    <source>
        <dbReference type="ARBA" id="ARBA00023125"/>
    </source>
</evidence>
<evidence type="ECO:0000256" key="1">
    <source>
        <dbReference type="ARBA" id="ARBA00023015"/>
    </source>
</evidence>
<dbReference type="InterPro" id="IPR005143">
    <property type="entry name" value="TF_LuxR_autoind-bd_dom"/>
</dbReference>
<dbReference type="PROSITE" id="PS50043">
    <property type="entry name" value="HTH_LUXR_2"/>
    <property type="match status" value="1"/>
</dbReference>
<dbReference type="PANTHER" id="PTHR44688">
    <property type="entry name" value="DNA-BINDING TRANSCRIPTIONAL ACTIVATOR DEVR_DOSR"/>
    <property type="match status" value="1"/>
</dbReference>
<dbReference type="Gene3D" id="1.10.10.10">
    <property type="entry name" value="Winged helix-like DNA-binding domain superfamily/Winged helix DNA-binding domain"/>
    <property type="match status" value="1"/>
</dbReference>
<proteinExistence type="predicted"/>
<dbReference type="RefSeq" id="WP_320293549.1">
    <property type="nucleotide sequence ID" value="NZ_JAVIIU010000001.1"/>
</dbReference>
<name>A0ABU4YM95_9HYPH</name>